<dbReference type="PANTHER" id="PTHR10073:SF12">
    <property type="entry name" value="DNA MISMATCH REPAIR PROTEIN MLH1"/>
    <property type="match status" value="1"/>
</dbReference>
<dbReference type="FunFam" id="3.30.565.10:FF:000003">
    <property type="entry name" value="DNA mismatch repair endonuclease MutL"/>
    <property type="match status" value="1"/>
</dbReference>
<dbReference type="InterPro" id="IPR038973">
    <property type="entry name" value="MutL/Mlh/Pms-like"/>
</dbReference>
<dbReference type="Gene3D" id="3.30.565.10">
    <property type="entry name" value="Histidine kinase-like ATPase, C-terminal domain"/>
    <property type="match status" value="1"/>
</dbReference>
<dbReference type="SUPFAM" id="SSF118116">
    <property type="entry name" value="DNA mismatch repair protein MutL"/>
    <property type="match status" value="1"/>
</dbReference>
<dbReference type="SMART" id="SM01340">
    <property type="entry name" value="DNA_mis_repair"/>
    <property type="match status" value="1"/>
</dbReference>
<dbReference type="InterPro" id="IPR002099">
    <property type="entry name" value="MutL/Mlh/PMS"/>
</dbReference>
<gene>
    <name evidence="4 7" type="primary">mutL</name>
    <name evidence="7" type="ORF">MFMK1_002192</name>
</gene>
<evidence type="ECO:0000259" key="5">
    <source>
        <dbReference type="SMART" id="SM00853"/>
    </source>
</evidence>
<dbReference type="PROSITE" id="PS00058">
    <property type="entry name" value="DNA_MISMATCH_REPAIR_1"/>
    <property type="match status" value="1"/>
</dbReference>
<keyword evidence="3 4" id="KW-0234">DNA repair</keyword>
<name>A0AAU0USW6_9FIRM</name>
<dbReference type="GO" id="GO:0032300">
    <property type="term" value="C:mismatch repair complex"/>
    <property type="evidence" value="ECO:0007669"/>
    <property type="project" value="InterPro"/>
</dbReference>
<evidence type="ECO:0000313" key="7">
    <source>
        <dbReference type="EMBL" id="WRO22363.1"/>
    </source>
</evidence>
<organism evidence="7 8">
    <name type="scientific">Metallumcola ferriviriculae</name>
    <dbReference type="NCBI Taxonomy" id="3039180"/>
    <lineage>
        <taxon>Bacteria</taxon>
        <taxon>Bacillati</taxon>
        <taxon>Bacillota</taxon>
        <taxon>Clostridia</taxon>
        <taxon>Neomoorellales</taxon>
        <taxon>Desulfitibacteraceae</taxon>
        <taxon>Metallumcola</taxon>
    </lineage>
</organism>
<comment type="similarity">
    <text evidence="1 4">Belongs to the DNA mismatch repair MutL/HexB family.</text>
</comment>
<dbReference type="EMBL" id="CP121694">
    <property type="protein sequence ID" value="WRO22363.1"/>
    <property type="molecule type" value="Genomic_DNA"/>
</dbReference>
<dbReference type="GO" id="GO:0006298">
    <property type="term" value="P:mismatch repair"/>
    <property type="evidence" value="ECO:0007669"/>
    <property type="project" value="UniProtKB-UniRule"/>
</dbReference>
<dbReference type="AlphaFoldDB" id="A0AAU0USW6"/>
<dbReference type="HAMAP" id="MF_00149">
    <property type="entry name" value="DNA_mis_repair"/>
    <property type="match status" value="1"/>
</dbReference>
<dbReference type="Gene3D" id="3.30.230.10">
    <property type="match status" value="1"/>
</dbReference>
<keyword evidence="7" id="KW-0378">Hydrolase</keyword>
<dbReference type="InterPro" id="IPR014762">
    <property type="entry name" value="DNA_mismatch_repair_CS"/>
</dbReference>
<dbReference type="SUPFAM" id="SSF55874">
    <property type="entry name" value="ATPase domain of HSP90 chaperone/DNA topoisomerase II/histidine kinase"/>
    <property type="match status" value="1"/>
</dbReference>
<evidence type="ECO:0000256" key="2">
    <source>
        <dbReference type="ARBA" id="ARBA00022763"/>
    </source>
</evidence>
<sequence>MSRIRLLDPLTANQIAAGEVVERPASVIKELLENSLDAGAQSVYLKIENGGKDKIIVTDDGFGMNADDMCLAFQRHATSKITTAEDLSQITTLGFRGEALASIAAVSRVHASSRQREDAAGTELKIEAGSVLSTKPSGCSEGTSIEISDLFFNAPARRKFLFNASRETAAISEIVNRLALSHPSVRFTYYSGPRLLLQTPGKGRLREVVASVYGLDLAEKLLEINYLKHDVELSGFLSPPQIHKATTSNIVFFINGRYIKDSILLNTIKEVYNSKIPGGRFPVAILNISIKPGSVDVNVHPQKLTVKFDRPEYINSVILAAVEDCLSRPDTDTWFIPQIGNDGAKQFLPNVEYHEPQHQVAWREVVQERSMDAPVEDPSIDVPKPEEAPANDLPMPLEESPAIKNDIPAAKTTNINASRSGAGIPIMRIVGQFKAGYILAEAEDGLYIIDQHGAHERILYDKYSQGTQLGHSQLTVPQTVDFSADEAEYLVEYIFLLQEFGFILEHFGGNSFILRGMPRFLNTSDGVNLLQDIVQLLASGTKVNQQDLEKELLLQLSCKGAIKEGQYLDKAEMEILIRQLAKTSYPLSCPHGRPIVIKLSIADLKKLFLRQE</sequence>
<evidence type="ECO:0000256" key="3">
    <source>
        <dbReference type="ARBA" id="ARBA00023204"/>
    </source>
</evidence>
<dbReference type="Pfam" id="PF01119">
    <property type="entry name" value="DNA_mis_repair"/>
    <property type="match status" value="1"/>
</dbReference>
<dbReference type="InterPro" id="IPR042120">
    <property type="entry name" value="MutL_C_dimsub"/>
</dbReference>
<dbReference type="InterPro" id="IPR042121">
    <property type="entry name" value="MutL_C_regsub"/>
</dbReference>
<keyword evidence="7" id="KW-0540">Nuclease</keyword>
<dbReference type="InterPro" id="IPR014721">
    <property type="entry name" value="Ribsml_uS5_D2-typ_fold_subgr"/>
</dbReference>
<dbReference type="InterPro" id="IPR020568">
    <property type="entry name" value="Ribosomal_Su5_D2-typ_SF"/>
</dbReference>
<reference evidence="7 8" key="1">
    <citation type="submission" date="2023-04" db="EMBL/GenBank/DDBJ databases">
        <authorList>
            <person name="Hsu D."/>
        </authorList>
    </citation>
    <scope>NUCLEOTIDE SEQUENCE [LARGE SCALE GENOMIC DNA]</scope>
    <source>
        <strain evidence="7 8">MK1</strain>
    </source>
</reference>
<dbReference type="RefSeq" id="WP_366921776.1">
    <property type="nucleotide sequence ID" value="NZ_CP121694.1"/>
</dbReference>
<dbReference type="KEGG" id="dbc:MFMK1_002192"/>
<dbReference type="GO" id="GO:0016887">
    <property type="term" value="F:ATP hydrolysis activity"/>
    <property type="evidence" value="ECO:0007669"/>
    <property type="project" value="InterPro"/>
</dbReference>
<dbReference type="InterPro" id="IPR014790">
    <property type="entry name" value="MutL_C"/>
</dbReference>
<dbReference type="Gene3D" id="3.30.1370.100">
    <property type="entry name" value="MutL, C-terminal domain, regulatory subdomain"/>
    <property type="match status" value="1"/>
</dbReference>
<evidence type="ECO:0000259" key="6">
    <source>
        <dbReference type="SMART" id="SM01340"/>
    </source>
</evidence>
<feature type="domain" description="MutL C-terminal dimerisation" evidence="5">
    <location>
        <begin position="429"/>
        <end position="568"/>
    </location>
</feature>
<keyword evidence="2 4" id="KW-0227">DNA damage</keyword>
<dbReference type="GO" id="GO:0140664">
    <property type="term" value="F:ATP-dependent DNA damage sensor activity"/>
    <property type="evidence" value="ECO:0007669"/>
    <property type="project" value="InterPro"/>
</dbReference>
<dbReference type="CDD" id="cd16926">
    <property type="entry name" value="HATPase_MutL-MLH-PMS-like"/>
    <property type="match status" value="1"/>
</dbReference>
<dbReference type="Pfam" id="PF08676">
    <property type="entry name" value="MutL_C"/>
    <property type="match status" value="1"/>
</dbReference>
<feature type="domain" description="DNA mismatch repair protein S5" evidence="6">
    <location>
        <begin position="209"/>
        <end position="327"/>
    </location>
</feature>
<dbReference type="Proteomes" id="UP001329915">
    <property type="component" value="Chromosome"/>
</dbReference>
<dbReference type="CDD" id="cd00782">
    <property type="entry name" value="MutL_Trans"/>
    <property type="match status" value="1"/>
</dbReference>
<keyword evidence="7" id="KW-0255">Endonuclease</keyword>
<dbReference type="GO" id="GO:0004519">
    <property type="term" value="F:endonuclease activity"/>
    <property type="evidence" value="ECO:0007669"/>
    <property type="project" value="UniProtKB-KW"/>
</dbReference>
<dbReference type="PANTHER" id="PTHR10073">
    <property type="entry name" value="DNA MISMATCH REPAIR PROTEIN MLH, PMS, MUTL"/>
    <property type="match status" value="1"/>
</dbReference>
<dbReference type="InterPro" id="IPR013507">
    <property type="entry name" value="DNA_mismatch_S5_2-like"/>
</dbReference>
<dbReference type="GO" id="GO:0005524">
    <property type="term" value="F:ATP binding"/>
    <property type="evidence" value="ECO:0007669"/>
    <property type="project" value="InterPro"/>
</dbReference>
<dbReference type="InterPro" id="IPR036890">
    <property type="entry name" value="HATPase_C_sf"/>
</dbReference>
<dbReference type="Gene3D" id="3.30.1540.20">
    <property type="entry name" value="MutL, C-terminal domain, dimerisation subdomain"/>
    <property type="match status" value="1"/>
</dbReference>
<evidence type="ECO:0000313" key="8">
    <source>
        <dbReference type="Proteomes" id="UP001329915"/>
    </source>
</evidence>
<dbReference type="InterPro" id="IPR020667">
    <property type="entry name" value="DNA_mismatch_repair_MutL"/>
</dbReference>
<evidence type="ECO:0000256" key="1">
    <source>
        <dbReference type="ARBA" id="ARBA00006082"/>
    </source>
</evidence>
<dbReference type="SMART" id="SM00853">
    <property type="entry name" value="MutL_C"/>
    <property type="match status" value="1"/>
</dbReference>
<dbReference type="Pfam" id="PF13589">
    <property type="entry name" value="HATPase_c_3"/>
    <property type="match status" value="1"/>
</dbReference>
<comment type="function">
    <text evidence="4">This protein is involved in the repair of mismatches in DNA. It is required for dam-dependent methyl-directed DNA mismatch repair. May act as a 'molecular matchmaker', a protein that promotes the formation of a stable complex between two or more DNA-binding proteins in an ATP-dependent manner without itself being part of a final effector complex.</text>
</comment>
<dbReference type="InterPro" id="IPR037198">
    <property type="entry name" value="MutL_C_sf"/>
</dbReference>
<keyword evidence="8" id="KW-1185">Reference proteome</keyword>
<dbReference type="GO" id="GO:0030983">
    <property type="term" value="F:mismatched DNA binding"/>
    <property type="evidence" value="ECO:0007669"/>
    <property type="project" value="InterPro"/>
</dbReference>
<dbReference type="NCBIfam" id="TIGR00585">
    <property type="entry name" value="mutl"/>
    <property type="match status" value="1"/>
</dbReference>
<proteinExistence type="inferred from homology"/>
<evidence type="ECO:0000256" key="4">
    <source>
        <dbReference type="HAMAP-Rule" id="MF_00149"/>
    </source>
</evidence>
<dbReference type="SUPFAM" id="SSF54211">
    <property type="entry name" value="Ribosomal protein S5 domain 2-like"/>
    <property type="match status" value="1"/>
</dbReference>
<accession>A0AAU0USW6</accession>
<protein>
    <recommendedName>
        <fullName evidence="4">DNA mismatch repair protein MutL</fullName>
    </recommendedName>
</protein>